<dbReference type="Proteomes" id="UP000183208">
    <property type="component" value="Unassembled WGS sequence"/>
</dbReference>
<name>A0A1M6W2X6_9BRAD</name>
<dbReference type="GO" id="GO:0005886">
    <property type="term" value="C:plasma membrane"/>
    <property type="evidence" value="ECO:0007669"/>
    <property type="project" value="UniProtKB-SubCell"/>
</dbReference>
<keyword evidence="3" id="KW-1003">Cell membrane</keyword>
<dbReference type="InterPro" id="IPR007387">
    <property type="entry name" value="TRAP_DctQ"/>
</dbReference>
<evidence type="ECO:0000256" key="3">
    <source>
        <dbReference type="ARBA" id="ARBA00022475"/>
    </source>
</evidence>
<evidence type="ECO:0000256" key="9">
    <source>
        <dbReference type="RuleBase" id="RU369079"/>
    </source>
</evidence>
<evidence type="ECO:0000256" key="4">
    <source>
        <dbReference type="ARBA" id="ARBA00022519"/>
    </source>
</evidence>
<evidence type="ECO:0000256" key="2">
    <source>
        <dbReference type="ARBA" id="ARBA00022448"/>
    </source>
</evidence>
<evidence type="ECO:0000256" key="8">
    <source>
        <dbReference type="ARBA" id="ARBA00038436"/>
    </source>
</evidence>
<protein>
    <recommendedName>
        <fullName evidence="9">TRAP transporter small permease protein</fullName>
    </recommendedName>
</protein>
<comment type="subunit">
    <text evidence="9">The complex comprises the extracytoplasmic solute receptor protein and the two transmembrane proteins.</text>
</comment>
<proteinExistence type="inferred from homology"/>
<comment type="subcellular location">
    <subcellularLocation>
        <location evidence="1 9">Cell inner membrane</location>
        <topology evidence="1 9">Multi-pass membrane protein</topology>
    </subcellularLocation>
</comment>
<accession>A0A1M6W2X6</accession>
<evidence type="ECO:0000256" key="6">
    <source>
        <dbReference type="ARBA" id="ARBA00022989"/>
    </source>
</evidence>
<comment type="similarity">
    <text evidence="8 9">Belongs to the TRAP transporter small permease family.</text>
</comment>
<organism evidence="11 12">
    <name type="scientific">Bradyrhizobium lablabi</name>
    <dbReference type="NCBI Taxonomy" id="722472"/>
    <lineage>
        <taxon>Bacteria</taxon>
        <taxon>Pseudomonadati</taxon>
        <taxon>Pseudomonadota</taxon>
        <taxon>Alphaproteobacteria</taxon>
        <taxon>Hyphomicrobiales</taxon>
        <taxon>Nitrobacteraceae</taxon>
        <taxon>Bradyrhizobium</taxon>
    </lineage>
</organism>
<keyword evidence="4 9" id="KW-0997">Cell inner membrane</keyword>
<dbReference type="Pfam" id="PF04290">
    <property type="entry name" value="DctQ"/>
    <property type="match status" value="1"/>
</dbReference>
<feature type="transmembrane region" description="Helical" evidence="9">
    <location>
        <begin position="53"/>
        <end position="71"/>
    </location>
</feature>
<keyword evidence="7 9" id="KW-0472">Membrane</keyword>
<dbReference type="RefSeq" id="WP_074818694.1">
    <property type="nucleotide sequence ID" value="NZ_FNTI01000001.1"/>
</dbReference>
<evidence type="ECO:0000256" key="5">
    <source>
        <dbReference type="ARBA" id="ARBA00022692"/>
    </source>
</evidence>
<comment type="function">
    <text evidence="9">Part of the tripartite ATP-independent periplasmic (TRAP) transport system.</text>
</comment>
<gene>
    <name evidence="11" type="ORF">SAMN05444171_2179</name>
</gene>
<dbReference type="InterPro" id="IPR055348">
    <property type="entry name" value="DctQ"/>
</dbReference>
<dbReference type="PANTHER" id="PTHR35011:SF10">
    <property type="entry name" value="TRAP TRANSPORTER SMALL PERMEASE PROTEIN"/>
    <property type="match status" value="1"/>
</dbReference>
<keyword evidence="2 9" id="KW-0813">Transport</keyword>
<dbReference type="OrthoDB" id="4250245at2"/>
<evidence type="ECO:0000259" key="10">
    <source>
        <dbReference type="Pfam" id="PF04290"/>
    </source>
</evidence>
<dbReference type="AlphaFoldDB" id="A0A1M6W2X6"/>
<feature type="domain" description="Tripartite ATP-independent periplasmic transporters DctQ component" evidence="10">
    <location>
        <begin position="28"/>
        <end position="159"/>
    </location>
</feature>
<dbReference type="EMBL" id="FNTI01000001">
    <property type="protein sequence ID" value="SEC75243.1"/>
    <property type="molecule type" value="Genomic_DNA"/>
</dbReference>
<keyword evidence="6 9" id="KW-1133">Transmembrane helix</keyword>
<evidence type="ECO:0000256" key="7">
    <source>
        <dbReference type="ARBA" id="ARBA00023136"/>
    </source>
</evidence>
<evidence type="ECO:0000256" key="1">
    <source>
        <dbReference type="ARBA" id="ARBA00004429"/>
    </source>
</evidence>
<evidence type="ECO:0000313" key="12">
    <source>
        <dbReference type="Proteomes" id="UP000183208"/>
    </source>
</evidence>
<feature type="transmembrane region" description="Helical" evidence="9">
    <location>
        <begin position="92"/>
        <end position="110"/>
    </location>
</feature>
<sequence>MILKRLDRALTAVERAASFLAAVALFMIMSIVATDVALRYLFNRPWGWSFDFISLYVIVGLFFLALSRTFAVNGHISVDLLHHYLNPPARRACEVVICLLSAVLFAWMTQAGAARAWQNYIDNDILAGAFAWPAWASAAFVPLGAGMITLRLILSTVCHVYTLATGREVIPLPPIAGSAQAIQSGSFE</sequence>
<evidence type="ECO:0000313" key="11">
    <source>
        <dbReference type="EMBL" id="SEC75243.1"/>
    </source>
</evidence>
<reference evidence="11 12" key="1">
    <citation type="submission" date="2016-10" db="EMBL/GenBank/DDBJ databases">
        <authorList>
            <person name="de Groot N.N."/>
        </authorList>
    </citation>
    <scope>NUCLEOTIDE SEQUENCE [LARGE SCALE GENOMIC DNA]</scope>
    <source>
        <strain evidence="11 12">GAS522</strain>
    </source>
</reference>
<feature type="transmembrane region" description="Helical" evidence="9">
    <location>
        <begin position="12"/>
        <end position="33"/>
    </location>
</feature>
<keyword evidence="5 9" id="KW-0812">Transmembrane</keyword>
<dbReference type="PANTHER" id="PTHR35011">
    <property type="entry name" value="2,3-DIKETO-L-GULONATE TRAP TRANSPORTER SMALL PERMEASE PROTEIN YIAM"/>
    <property type="match status" value="1"/>
</dbReference>
<feature type="transmembrane region" description="Helical" evidence="9">
    <location>
        <begin position="130"/>
        <end position="154"/>
    </location>
</feature>
<dbReference type="GO" id="GO:0015740">
    <property type="term" value="P:C4-dicarboxylate transport"/>
    <property type="evidence" value="ECO:0007669"/>
    <property type="project" value="TreeGrafter"/>
</dbReference>
<dbReference type="GO" id="GO:0022857">
    <property type="term" value="F:transmembrane transporter activity"/>
    <property type="evidence" value="ECO:0007669"/>
    <property type="project" value="UniProtKB-UniRule"/>
</dbReference>